<proteinExistence type="predicted"/>
<keyword evidence="5" id="KW-0325">Glycoprotein</keyword>
<evidence type="ECO:0000313" key="8">
    <source>
        <dbReference type="EMBL" id="KAK1660846.1"/>
    </source>
</evidence>
<feature type="transmembrane region" description="Helical" evidence="7">
    <location>
        <begin position="225"/>
        <end position="246"/>
    </location>
</feature>
<accession>A0AAD8SP62</accession>
<reference evidence="8" key="1">
    <citation type="submission" date="2023-07" db="EMBL/GenBank/DDBJ databases">
        <title>A chromosome-level genome assembly of Lolium multiflorum.</title>
        <authorList>
            <person name="Chen Y."/>
            <person name="Copetti D."/>
            <person name="Kolliker R."/>
            <person name="Studer B."/>
        </authorList>
    </citation>
    <scope>NUCLEOTIDE SEQUENCE</scope>
    <source>
        <strain evidence="8">02402/16</strain>
        <tissue evidence="8">Leaf</tissue>
    </source>
</reference>
<dbReference type="GO" id="GO:0016757">
    <property type="term" value="F:glycosyltransferase activity"/>
    <property type="evidence" value="ECO:0007669"/>
    <property type="project" value="UniProtKB-KW"/>
</dbReference>
<protein>
    <recommendedName>
        <fullName evidence="10">Core-2/I-branching beta-1,6-N-acetylglucosaminyltransferase family protein</fullName>
    </recommendedName>
</protein>
<dbReference type="InterPro" id="IPR036866">
    <property type="entry name" value="RibonucZ/Hydroxyglut_hydro"/>
</dbReference>
<evidence type="ECO:0000256" key="4">
    <source>
        <dbReference type="ARBA" id="ARBA00023136"/>
    </source>
</evidence>
<dbReference type="PANTHER" id="PTHR31042:SF152">
    <property type="entry name" value="GLYCOSYLTRANSFERASE"/>
    <property type="match status" value="1"/>
</dbReference>
<dbReference type="InterPro" id="IPR044174">
    <property type="entry name" value="BC10-like"/>
</dbReference>
<feature type="transmembrane region" description="Helical" evidence="7">
    <location>
        <begin position="182"/>
        <end position="204"/>
    </location>
</feature>
<dbReference type="Pfam" id="PF02485">
    <property type="entry name" value="Branch"/>
    <property type="match status" value="1"/>
</dbReference>
<dbReference type="Gene3D" id="3.60.15.10">
    <property type="entry name" value="Ribonuclease Z/Hydroxyacylglutathione hydrolase-like"/>
    <property type="match status" value="1"/>
</dbReference>
<sequence>MTCGANAFNKDHPTPPGHTDGHMGALHVNTNALIVGDHCVGHGSATLDSRAGGNMKDYFQTTYKFLDMSPHVLVPMHGRVNLWPKHMLCGYLRNRRAREASMLQSIENGAQTLFDIVSRTYCDVDSKLWIPASFNVRLHVEHLNSQHKLPKYFSMEKFQWSYGINFFCRWAVAYALSRTSPAILAGSALAGGLVVAYALGRNTGNQPQDSARHMASNTAKTMQPLHLGSMLNLFPVLLLISFGFVLGKIGSTTFSPESHLPNFRALSPTPALKKACVKLPTFMESRRLMASSGGPMHNMTDEELLWRASMEPRRSTQASTVPKVAFLFLVQGALPLWPLWEIFSHNGQDKELYSIYVHASPGYTDLAPKESVFYGRLIPSQGAKWGDMNLVDVERRLLATVLLDLGNTRFTLFSESCIPLLGFPAVYAHLTGGSNTNVSFVDSYPIKERHDPFFADRNISLAQWRKGFQWFEMYRTTAVEVVAEERWYAVFRGDHGMLNMEEHYLPTLVTLLRWGARCKNRTLTYVDWSTRREHPRSFPEKDITAELLEGMRQGDGKCGYVLKGRPDKADPARA</sequence>
<dbReference type="Proteomes" id="UP001231189">
    <property type="component" value="Unassembled WGS sequence"/>
</dbReference>
<keyword evidence="3" id="KW-0808">Transferase</keyword>
<dbReference type="SUPFAM" id="SSF56281">
    <property type="entry name" value="Metallo-hydrolase/oxidoreductase"/>
    <property type="match status" value="1"/>
</dbReference>
<evidence type="ECO:0000256" key="5">
    <source>
        <dbReference type="ARBA" id="ARBA00023180"/>
    </source>
</evidence>
<dbReference type="AlphaFoldDB" id="A0AAD8SP62"/>
<evidence type="ECO:0000256" key="3">
    <source>
        <dbReference type="ARBA" id="ARBA00022679"/>
    </source>
</evidence>
<dbReference type="InterPro" id="IPR003406">
    <property type="entry name" value="Glyco_trans_14"/>
</dbReference>
<feature type="region of interest" description="Disordered" evidence="6">
    <location>
        <begin position="1"/>
        <end position="23"/>
    </location>
</feature>
<comment type="subcellular location">
    <subcellularLocation>
        <location evidence="1">Membrane</location>
        <topology evidence="1">Single-pass type II membrane protein</topology>
    </subcellularLocation>
</comment>
<dbReference type="EMBL" id="JAUUTY010000003">
    <property type="protein sequence ID" value="KAK1660846.1"/>
    <property type="molecule type" value="Genomic_DNA"/>
</dbReference>
<keyword evidence="7" id="KW-0812">Transmembrane</keyword>
<keyword evidence="2" id="KW-0328">Glycosyltransferase</keyword>
<dbReference type="FunFam" id="1.10.10.10:FF:000534">
    <property type="entry name" value="Metallo-hydrolase/oxidoreductase superfamily protein"/>
    <property type="match status" value="1"/>
</dbReference>
<evidence type="ECO:0000256" key="6">
    <source>
        <dbReference type="SAM" id="MobiDB-lite"/>
    </source>
</evidence>
<organism evidence="8 9">
    <name type="scientific">Lolium multiflorum</name>
    <name type="common">Italian ryegrass</name>
    <name type="synonym">Lolium perenne subsp. multiflorum</name>
    <dbReference type="NCBI Taxonomy" id="4521"/>
    <lineage>
        <taxon>Eukaryota</taxon>
        <taxon>Viridiplantae</taxon>
        <taxon>Streptophyta</taxon>
        <taxon>Embryophyta</taxon>
        <taxon>Tracheophyta</taxon>
        <taxon>Spermatophyta</taxon>
        <taxon>Magnoliopsida</taxon>
        <taxon>Liliopsida</taxon>
        <taxon>Poales</taxon>
        <taxon>Poaceae</taxon>
        <taxon>BOP clade</taxon>
        <taxon>Pooideae</taxon>
        <taxon>Poodae</taxon>
        <taxon>Poeae</taxon>
        <taxon>Poeae Chloroplast Group 2 (Poeae type)</taxon>
        <taxon>Loliodinae</taxon>
        <taxon>Loliinae</taxon>
        <taxon>Lolium</taxon>
    </lineage>
</organism>
<dbReference type="PANTHER" id="PTHR31042">
    <property type="entry name" value="CORE-2/I-BRANCHING BETA-1,6-N-ACETYLGLUCOSAMINYLTRANSFERASE FAMILY PROTEIN-RELATED"/>
    <property type="match status" value="1"/>
</dbReference>
<gene>
    <name evidence="8" type="ORF">QYE76_049005</name>
</gene>
<evidence type="ECO:0008006" key="10">
    <source>
        <dbReference type="Google" id="ProtNLM"/>
    </source>
</evidence>
<dbReference type="Gene3D" id="1.10.10.10">
    <property type="entry name" value="Winged helix-like DNA-binding domain superfamily/Winged helix DNA-binding domain"/>
    <property type="match status" value="1"/>
</dbReference>
<comment type="caution">
    <text evidence="8">The sequence shown here is derived from an EMBL/GenBank/DDBJ whole genome shotgun (WGS) entry which is preliminary data.</text>
</comment>
<evidence type="ECO:0000256" key="1">
    <source>
        <dbReference type="ARBA" id="ARBA00004606"/>
    </source>
</evidence>
<keyword evidence="4 7" id="KW-0472">Membrane</keyword>
<evidence type="ECO:0000256" key="7">
    <source>
        <dbReference type="SAM" id="Phobius"/>
    </source>
</evidence>
<dbReference type="InterPro" id="IPR036388">
    <property type="entry name" value="WH-like_DNA-bd_sf"/>
</dbReference>
<evidence type="ECO:0000256" key="2">
    <source>
        <dbReference type="ARBA" id="ARBA00022676"/>
    </source>
</evidence>
<keyword evidence="9" id="KW-1185">Reference proteome</keyword>
<name>A0AAD8SP62_LOLMU</name>
<evidence type="ECO:0000313" key="9">
    <source>
        <dbReference type="Proteomes" id="UP001231189"/>
    </source>
</evidence>
<keyword evidence="7" id="KW-1133">Transmembrane helix</keyword>
<dbReference type="GO" id="GO:0016020">
    <property type="term" value="C:membrane"/>
    <property type="evidence" value="ECO:0007669"/>
    <property type="project" value="UniProtKB-SubCell"/>
</dbReference>